<dbReference type="EMBL" id="JBAMIC010000019">
    <property type="protein sequence ID" value="KAK7093368.1"/>
    <property type="molecule type" value="Genomic_DNA"/>
</dbReference>
<dbReference type="Proteomes" id="UP001374579">
    <property type="component" value="Unassembled WGS sequence"/>
</dbReference>
<evidence type="ECO:0000313" key="6">
    <source>
        <dbReference type="EMBL" id="KAK7093368.1"/>
    </source>
</evidence>
<sequence>MLSNRLFEEDPFFAGHREYMRQMNQMFATPFGFGTGAGAGGMMGIQGGQQQQQLMQQQQHRQQQQQLQQQQQMQQQQQLQQRGHSTQLVQRQTQPVMPTDLFGFGAFGGMFQNMRRMMDDMNNTFENGATNPNGQVFTQSSFMSYSNLGDQPKVYQASSSTTQLPGGVRETRKTVRDSESGVEKIAVGHHIRERGHVVQRQRNRHTGSQEENREYINLDEEEAPEFDKEWLEQSRQMYGPNHNPARLQQHLRRHHPHHHPERSNRRALTAPSHRHSQSHPRSPSYRDRE</sequence>
<dbReference type="AlphaFoldDB" id="A0AAN9AU86"/>
<accession>A0AAN9AU86</accession>
<protein>
    <recommendedName>
        <fullName evidence="8">Myeloid leukemia factor</fullName>
    </recommendedName>
</protein>
<dbReference type="Pfam" id="PF10248">
    <property type="entry name" value="Mlf1IP"/>
    <property type="match status" value="1"/>
</dbReference>
<feature type="region of interest" description="Disordered" evidence="5">
    <location>
        <begin position="157"/>
        <end position="289"/>
    </location>
</feature>
<evidence type="ECO:0000313" key="7">
    <source>
        <dbReference type="Proteomes" id="UP001374579"/>
    </source>
</evidence>
<evidence type="ECO:0000256" key="2">
    <source>
        <dbReference type="ARBA" id="ARBA00008332"/>
    </source>
</evidence>
<comment type="caution">
    <text evidence="6">The sequence shown here is derived from an EMBL/GenBank/DDBJ whole genome shotgun (WGS) entry which is preliminary data.</text>
</comment>
<evidence type="ECO:0000256" key="4">
    <source>
        <dbReference type="ARBA" id="ARBA00022553"/>
    </source>
</evidence>
<keyword evidence="7" id="KW-1185">Reference proteome</keyword>
<evidence type="ECO:0008006" key="8">
    <source>
        <dbReference type="Google" id="ProtNLM"/>
    </source>
</evidence>
<dbReference type="PANTHER" id="PTHR13105">
    <property type="entry name" value="MYELOID LEUKEMIA FACTOR"/>
    <property type="match status" value="1"/>
</dbReference>
<comment type="similarity">
    <text evidence="2">Belongs to the MLF family.</text>
</comment>
<dbReference type="InterPro" id="IPR019376">
    <property type="entry name" value="Myeloid_leukemia_factor"/>
</dbReference>
<keyword evidence="4" id="KW-0597">Phosphoprotein</keyword>
<proteinExistence type="inferred from homology"/>
<evidence type="ECO:0000256" key="5">
    <source>
        <dbReference type="SAM" id="MobiDB-lite"/>
    </source>
</evidence>
<dbReference type="GO" id="GO:0005737">
    <property type="term" value="C:cytoplasm"/>
    <property type="evidence" value="ECO:0007669"/>
    <property type="project" value="UniProtKB-SubCell"/>
</dbReference>
<comment type="subcellular location">
    <subcellularLocation>
        <location evidence="1">Cytoplasm</location>
    </subcellularLocation>
</comment>
<name>A0AAN9AU86_9CAEN</name>
<reference evidence="6 7" key="1">
    <citation type="submission" date="2024-02" db="EMBL/GenBank/DDBJ databases">
        <title>Chromosome-scale genome assembly of the rough periwinkle Littorina saxatilis.</title>
        <authorList>
            <person name="De Jode A."/>
            <person name="Faria R."/>
            <person name="Formenti G."/>
            <person name="Sims Y."/>
            <person name="Smith T.P."/>
            <person name="Tracey A."/>
            <person name="Wood J.M.D."/>
            <person name="Zagrodzka Z.B."/>
            <person name="Johannesson K."/>
            <person name="Butlin R.K."/>
            <person name="Leder E.H."/>
        </authorList>
    </citation>
    <scope>NUCLEOTIDE SEQUENCE [LARGE SCALE GENOMIC DNA]</scope>
    <source>
        <strain evidence="6">Snail1</strain>
        <tissue evidence="6">Muscle</tissue>
    </source>
</reference>
<feature type="compositionally biased region" description="Basic and acidic residues" evidence="5">
    <location>
        <begin position="169"/>
        <end position="182"/>
    </location>
</feature>
<feature type="compositionally biased region" description="Basic and acidic residues" evidence="5">
    <location>
        <begin position="207"/>
        <end position="216"/>
    </location>
</feature>
<evidence type="ECO:0000256" key="3">
    <source>
        <dbReference type="ARBA" id="ARBA00022490"/>
    </source>
</evidence>
<gene>
    <name evidence="6" type="ORF">V1264_007134</name>
</gene>
<feature type="compositionally biased region" description="Basic residues" evidence="5">
    <location>
        <begin position="249"/>
        <end position="260"/>
    </location>
</feature>
<evidence type="ECO:0000256" key="1">
    <source>
        <dbReference type="ARBA" id="ARBA00004496"/>
    </source>
</evidence>
<keyword evidence="3" id="KW-0963">Cytoplasm</keyword>
<organism evidence="6 7">
    <name type="scientific">Littorina saxatilis</name>
    <dbReference type="NCBI Taxonomy" id="31220"/>
    <lineage>
        <taxon>Eukaryota</taxon>
        <taxon>Metazoa</taxon>
        <taxon>Spiralia</taxon>
        <taxon>Lophotrochozoa</taxon>
        <taxon>Mollusca</taxon>
        <taxon>Gastropoda</taxon>
        <taxon>Caenogastropoda</taxon>
        <taxon>Littorinimorpha</taxon>
        <taxon>Littorinoidea</taxon>
        <taxon>Littorinidae</taxon>
        <taxon>Littorina</taxon>
    </lineage>
</organism>
<feature type="compositionally biased region" description="Basic residues" evidence="5">
    <location>
        <begin position="187"/>
        <end position="205"/>
    </location>
</feature>